<comment type="caution">
    <text evidence="8">The sequence shown here is derived from an EMBL/GenBank/DDBJ whole genome shotgun (WGS) entry which is preliminary data.</text>
</comment>
<keyword evidence="2" id="KW-0812">Transmembrane</keyword>
<evidence type="ECO:0000256" key="2">
    <source>
        <dbReference type="ARBA" id="ARBA00022692"/>
    </source>
</evidence>
<comment type="subcellular location">
    <subcellularLocation>
        <location evidence="1">Membrane</location>
    </subcellularLocation>
</comment>
<feature type="domain" description="Nesprin-1/3 spectrin repeats region" evidence="7">
    <location>
        <begin position="414"/>
        <end position="517"/>
    </location>
</feature>
<dbReference type="Pfam" id="PF25803">
    <property type="entry name" value="Spectrin_SYNE1_2"/>
    <property type="match status" value="1"/>
</dbReference>
<evidence type="ECO:0000256" key="1">
    <source>
        <dbReference type="ARBA" id="ARBA00004370"/>
    </source>
</evidence>
<dbReference type="PANTHER" id="PTHR47535">
    <property type="entry name" value="MUSCLE-SPECIFIC PROTEIN 300 KDA, ISOFORM G"/>
    <property type="match status" value="1"/>
</dbReference>
<proteinExistence type="predicted"/>
<dbReference type="InterPro" id="IPR052403">
    <property type="entry name" value="LINC-complex_assoc"/>
</dbReference>
<evidence type="ECO:0000313" key="8">
    <source>
        <dbReference type="EMBL" id="CAJ0960086.1"/>
    </source>
</evidence>
<keyword evidence="9" id="KW-1185">Reference proteome</keyword>
<keyword evidence="6" id="KW-0175">Coiled coil</keyword>
<dbReference type="SUPFAM" id="SSF46966">
    <property type="entry name" value="Spectrin repeat"/>
    <property type="match status" value="2"/>
</dbReference>
<keyword evidence="4" id="KW-1133">Transmembrane helix</keyword>
<dbReference type="Proteomes" id="UP001176940">
    <property type="component" value="Unassembled WGS sequence"/>
</dbReference>
<dbReference type="InterPro" id="IPR002017">
    <property type="entry name" value="Spectrin_repeat"/>
</dbReference>
<accession>A0ABN9M9H3</accession>
<dbReference type="EMBL" id="CAUEEQ010049292">
    <property type="protein sequence ID" value="CAJ0960086.1"/>
    <property type="molecule type" value="Genomic_DNA"/>
</dbReference>
<dbReference type="Pfam" id="PF00435">
    <property type="entry name" value="Spectrin"/>
    <property type="match status" value="1"/>
</dbReference>
<dbReference type="PANTHER" id="PTHR47535:SF2">
    <property type="entry name" value="NESPRIN-3"/>
    <property type="match status" value="1"/>
</dbReference>
<protein>
    <recommendedName>
        <fullName evidence="7">Nesprin-1/3 spectrin repeats region domain-containing protein</fullName>
    </recommendedName>
</protein>
<keyword evidence="3" id="KW-0677">Repeat</keyword>
<sequence>MFLLYFPSKGYISVIKMHFGANLPAGRFGGRTAHAPAILQDGGAQGEDGRTDTGTPVYYFLTIGLLVGRALHAFYSHAMTQLPHDEFETSLEMAEAWMKEIHKRLKENDNTQGPRSALESRLRETEKICSLEGDGKLLVEKVLMKAEVLLGESSEEEKHEVQLKLAKIKGSLEETTTYMIHCHSRIEWVWLHWNEYLRARDEFTLWVHNVSLTLEPDVELQLGLKEKRWQYEQALVLMKDVLNQSRLVDRLLEEASSLYNRIGDPSVEESVQSAMMAEYIQIKKKAQERVERLEKIWKHHEAYEGDVSGFKTWLNSVIEKLKVYVAAASNSTENRLDILQEISKDVESGNKQLEALEEKSAQVIKNTSPLGAEKICRELEELRKTLKELKQMNDEEEETLLKTHNMDNTFLLLAQQLEANINEFRKATQRLEESLESGERVKSEDELIALWKTLNATKSALAAEEAKAERVKVQLKDLFKFSKDVQPLSDGVISAMRDYQRAKSKAFKLSTDTESELKQLFQNPLREFLYWKPIAESVLDATAVPVNDGAMNRDALDNIEKLLGESCTIQDKLAALEKKKERVHLVLGDQKTQTLLQDIAAAEQNREALHRDLLERKKSLQSLTELRKEFDSALKTLHHKISAIRKKSLKENEPQSDIIGKEAQMLLEELMILHTPIQELISMTKSHSPHALRAEQLNADYLRLQRSLENKIRSSKENINNHRLFSHNLRDLQHWIMVTRQKLELYQNGGKNWGELDTEVVGLSKRWIFRFFLKVSMVGLCIWPRDVDLCVISIEVILKAMRFYELSQAEGGDGEEQGS</sequence>
<keyword evidence="5" id="KW-0472">Membrane</keyword>
<feature type="coiled-coil region" evidence="6">
    <location>
        <begin position="339"/>
        <end position="474"/>
    </location>
</feature>
<organism evidence="8 9">
    <name type="scientific">Ranitomeya imitator</name>
    <name type="common">mimic poison frog</name>
    <dbReference type="NCBI Taxonomy" id="111125"/>
    <lineage>
        <taxon>Eukaryota</taxon>
        <taxon>Metazoa</taxon>
        <taxon>Chordata</taxon>
        <taxon>Craniata</taxon>
        <taxon>Vertebrata</taxon>
        <taxon>Euteleostomi</taxon>
        <taxon>Amphibia</taxon>
        <taxon>Batrachia</taxon>
        <taxon>Anura</taxon>
        <taxon>Neobatrachia</taxon>
        <taxon>Hyloidea</taxon>
        <taxon>Dendrobatidae</taxon>
        <taxon>Dendrobatinae</taxon>
        <taxon>Ranitomeya</taxon>
    </lineage>
</organism>
<name>A0ABN9M9H3_9NEOB</name>
<dbReference type="InterPro" id="IPR057932">
    <property type="entry name" value="Spectrin_SYNE1_3"/>
</dbReference>
<evidence type="ECO:0000256" key="5">
    <source>
        <dbReference type="ARBA" id="ARBA00023136"/>
    </source>
</evidence>
<reference evidence="8" key="1">
    <citation type="submission" date="2023-07" db="EMBL/GenBank/DDBJ databases">
        <authorList>
            <person name="Stuckert A."/>
        </authorList>
    </citation>
    <scope>NUCLEOTIDE SEQUENCE</scope>
</reference>
<evidence type="ECO:0000259" key="7">
    <source>
        <dbReference type="Pfam" id="PF25803"/>
    </source>
</evidence>
<evidence type="ECO:0000256" key="3">
    <source>
        <dbReference type="ARBA" id="ARBA00022737"/>
    </source>
</evidence>
<gene>
    <name evidence="8" type="ORF">RIMI_LOCUS17128958</name>
</gene>
<dbReference type="Gene3D" id="1.20.58.60">
    <property type="match status" value="2"/>
</dbReference>
<evidence type="ECO:0000313" key="9">
    <source>
        <dbReference type="Proteomes" id="UP001176940"/>
    </source>
</evidence>
<evidence type="ECO:0000256" key="6">
    <source>
        <dbReference type="SAM" id="Coils"/>
    </source>
</evidence>
<evidence type="ECO:0000256" key="4">
    <source>
        <dbReference type="ARBA" id="ARBA00022989"/>
    </source>
</evidence>